<feature type="transmembrane region" description="Helical" evidence="1">
    <location>
        <begin position="50"/>
        <end position="70"/>
    </location>
</feature>
<feature type="transmembrane region" description="Helical" evidence="1">
    <location>
        <begin position="12"/>
        <end position="30"/>
    </location>
</feature>
<proteinExistence type="predicted"/>
<evidence type="ECO:0000256" key="1">
    <source>
        <dbReference type="SAM" id="Phobius"/>
    </source>
</evidence>
<keyword evidence="1" id="KW-0812">Transmembrane</keyword>
<dbReference type="AlphaFoldDB" id="A0A6I6K5E2"/>
<name>A0A6I6K5E2_9BACT</name>
<dbReference type="RefSeq" id="WP_158870137.1">
    <property type="nucleotide sequence ID" value="NZ_CP046401.1"/>
</dbReference>
<gene>
    <name evidence="2" type="ORF">GM418_25245</name>
</gene>
<evidence type="ECO:0000313" key="3">
    <source>
        <dbReference type="Proteomes" id="UP000428260"/>
    </source>
</evidence>
<keyword evidence="1" id="KW-1133">Transmembrane helix</keyword>
<reference evidence="2 3" key="1">
    <citation type="submission" date="2019-11" db="EMBL/GenBank/DDBJ databases">
        <authorList>
            <person name="Zheng R.K."/>
            <person name="Sun C.M."/>
        </authorList>
    </citation>
    <scope>NUCLEOTIDE SEQUENCE [LARGE SCALE GENOMIC DNA]</scope>
    <source>
        <strain evidence="2 3">WC007</strain>
    </source>
</reference>
<accession>A0A6I6K5E2</accession>
<organism evidence="2 3">
    <name type="scientific">Maribellus comscasis</name>
    <dbReference type="NCBI Taxonomy" id="2681766"/>
    <lineage>
        <taxon>Bacteria</taxon>
        <taxon>Pseudomonadati</taxon>
        <taxon>Bacteroidota</taxon>
        <taxon>Bacteroidia</taxon>
        <taxon>Marinilabiliales</taxon>
        <taxon>Prolixibacteraceae</taxon>
        <taxon>Maribellus</taxon>
    </lineage>
</organism>
<evidence type="ECO:0000313" key="2">
    <source>
        <dbReference type="EMBL" id="QGY46843.1"/>
    </source>
</evidence>
<protein>
    <submittedName>
        <fullName evidence="2">Uncharacterized protein</fullName>
    </submittedName>
</protein>
<dbReference type="EMBL" id="CP046401">
    <property type="protein sequence ID" value="QGY46843.1"/>
    <property type="molecule type" value="Genomic_DNA"/>
</dbReference>
<dbReference type="KEGG" id="mcos:GM418_25245"/>
<sequence>MSLAKKILTHKIWIFFLSLVVIIVLMAWGYREFFYDDNATFSEIVENIYLTLFSSLFTIFVIGIFFEFYLRNTNNDLEKKRLVETIQGDSLMLEMFSYSQRKQFILKNIKSIIGEKYGEQLFNSVIKKYLDGNLIYRDEYQYDVEIVELDNDININNYKISSSGYFIQNQNLISTKHFSNKLSSPKLKVIFAFDEQSLDYWLNDENVFMREILFLDNSPAFFNSLSQQDLYAFVKDTLSLKINFYDKEDNESDNISEFSVNLINTENKGVLIQGIEVSVSDSIVRKYILQKEKSRFYKAKVSFGIPLMKENNRFYFVIAEPTTNPKFTFRYPKGIKNVDYITYFAQKDDTFKINLDKRLKKYSIYSRDTIYPRSGIIFFWS</sequence>
<dbReference type="Proteomes" id="UP000428260">
    <property type="component" value="Chromosome"/>
</dbReference>
<keyword evidence="3" id="KW-1185">Reference proteome</keyword>
<keyword evidence="1" id="KW-0472">Membrane</keyword>